<proteinExistence type="predicted"/>
<reference evidence="1 2" key="1">
    <citation type="submission" date="2018-09" db="EMBL/GenBank/DDBJ databases">
        <title>Complete genome sequence of Euzebya sp. DY32-46 isolated from seawater of Pacific Ocean.</title>
        <authorList>
            <person name="Xu L."/>
            <person name="Wu Y.-H."/>
            <person name="Xu X.-W."/>
        </authorList>
    </citation>
    <scope>NUCLEOTIDE SEQUENCE [LARGE SCALE GENOMIC DNA]</scope>
    <source>
        <strain evidence="1 2">DY32-46</strain>
        <plasmid evidence="2">pedy32-46i</plasmid>
    </source>
</reference>
<evidence type="ECO:0000313" key="2">
    <source>
        <dbReference type="Proteomes" id="UP000264006"/>
    </source>
</evidence>
<protein>
    <submittedName>
        <fullName evidence="1">Uncharacterized protein</fullName>
    </submittedName>
</protein>
<organism evidence="1 2">
    <name type="scientific">Euzebya pacifica</name>
    <dbReference type="NCBI Taxonomy" id="1608957"/>
    <lineage>
        <taxon>Bacteria</taxon>
        <taxon>Bacillati</taxon>
        <taxon>Actinomycetota</taxon>
        <taxon>Nitriliruptoria</taxon>
        <taxon>Euzebyales</taxon>
    </lineage>
</organism>
<dbReference type="Proteomes" id="UP000264006">
    <property type="component" value="Plasmid pEDY32-46I"/>
</dbReference>
<sequence>MATWTCNVDIPASAGRVVEIDSETEPTPDQVVAALTADEARTLSATAGEDFDCADADVLSVEVLT</sequence>
<dbReference type="EMBL" id="CP031166">
    <property type="protein sequence ID" value="AXV09922.1"/>
    <property type="molecule type" value="Genomic_DNA"/>
</dbReference>
<keyword evidence="1" id="KW-0614">Plasmid</keyword>
<dbReference type="AlphaFoldDB" id="A0A346Y625"/>
<geneLocation type="plasmid" evidence="2">
    <name>pedy32-46i</name>
</geneLocation>
<dbReference type="KEGG" id="euz:DVS28_b0152"/>
<accession>A0A346Y625</accession>
<evidence type="ECO:0000313" key="1">
    <source>
        <dbReference type="EMBL" id="AXV09922.1"/>
    </source>
</evidence>
<gene>
    <name evidence="1" type="ORF">DVS28_b0152</name>
</gene>
<name>A0A346Y625_9ACTN</name>
<dbReference type="RefSeq" id="WP_114594527.1">
    <property type="nucleotide sequence ID" value="NZ_CP031166.1"/>
</dbReference>
<keyword evidence="2" id="KW-1185">Reference proteome</keyword>